<sequence length="297" mass="33764">MITKGKLMGKSAVMCDQDLDPRKGCGYATPICSASSNPNHVSMVHIHDMTNKLTEKMGVFLASMEEAFFCGKFSSGAEMKRTENMEIKLSEMKRDIHELGIKCRLAQQARMHGKNEFDLCLKEFNELKERRRKIKRRLDTEVLETNSVVSCLSTSISEMKSKHEASESCLRKVRRDVASLCDELNESETTARLAREEDEASLCRLRRCVREIRRFVEETENDGCEGGMKVDSNNSNVVRQIEIDEKGTNYHDDNKVLNSTPPNDPGTAKLLRKMHCMRVENDALLEVLSSMKMNEKG</sequence>
<name>A0A7S1FLD0_9STRA</name>
<dbReference type="AlphaFoldDB" id="A0A7S1FLD0"/>
<proteinExistence type="predicted"/>
<gene>
    <name evidence="1" type="ORF">CHYS00102_LOCUS2798</name>
</gene>
<protein>
    <submittedName>
        <fullName evidence="1">Uncharacterized protein</fullName>
    </submittedName>
</protein>
<organism evidence="1">
    <name type="scientific">Corethron hystrix</name>
    <dbReference type="NCBI Taxonomy" id="216773"/>
    <lineage>
        <taxon>Eukaryota</taxon>
        <taxon>Sar</taxon>
        <taxon>Stramenopiles</taxon>
        <taxon>Ochrophyta</taxon>
        <taxon>Bacillariophyta</taxon>
        <taxon>Coscinodiscophyceae</taxon>
        <taxon>Corethrophycidae</taxon>
        <taxon>Corethrales</taxon>
        <taxon>Corethraceae</taxon>
        <taxon>Corethron</taxon>
    </lineage>
</organism>
<evidence type="ECO:0000313" key="1">
    <source>
        <dbReference type="EMBL" id="CAD8875622.1"/>
    </source>
</evidence>
<accession>A0A7S1FLD0</accession>
<dbReference type="EMBL" id="HBFR01004011">
    <property type="protein sequence ID" value="CAD8875622.1"/>
    <property type="molecule type" value="Transcribed_RNA"/>
</dbReference>
<reference evidence="1" key="1">
    <citation type="submission" date="2021-01" db="EMBL/GenBank/DDBJ databases">
        <authorList>
            <person name="Corre E."/>
            <person name="Pelletier E."/>
            <person name="Niang G."/>
            <person name="Scheremetjew M."/>
            <person name="Finn R."/>
            <person name="Kale V."/>
            <person name="Holt S."/>
            <person name="Cochrane G."/>
            <person name="Meng A."/>
            <person name="Brown T."/>
            <person name="Cohen L."/>
        </authorList>
    </citation>
    <scope>NUCLEOTIDE SEQUENCE</scope>
    <source>
        <strain evidence="1">308</strain>
    </source>
</reference>